<dbReference type="GO" id="GO:0017136">
    <property type="term" value="F:histone deacetylase activity, NAD-dependent"/>
    <property type="evidence" value="ECO:0007669"/>
    <property type="project" value="TreeGrafter"/>
</dbReference>
<dbReference type="InterPro" id="IPR026591">
    <property type="entry name" value="Sirtuin_cat_small_dom_sf"/>
</dbReference>
<reference evidence="11" key="1">
    <citation type="submission" date="2022-10" db="UniProtKB">
        <authorList>
            <consortium name="WormBaseParasite"/>
        </authorList>
    </citation>
    <scope>IDENTIFICATION</scope>
</reference>
<dbReference type="PANTHER" id="PTHR11085">
    <property type="entry name" value="NAD-DEPENDENT PROTEIN DEACYLASE SIRTUIN-5, MITOCHONDRIAL-RELATED"/>
    <property type="match status" value="1"/>
</dbReference>
<proteinExistence type="predicted"/>
<keyword evidence="10" id="KW-1185">Reference proteome</keyword>
<dbReference type="WBParaSite" id="SSTP_0000934700.1">
    <property type="protein sequence ID" value="SSTP_0000934700.1"/>
    <property type="gene ID" value="SSTP_0000934700"/>
</dbReference>
<dbReference type="InterPro" id="IPR029035">
    <property type="entry name" value="DHS-like_NAD/FAD-binding_dom"/>
</dbReference>
<dbReference type="Proteomes" id="UP000035681">
    <property type="component" value="Unplaced"/>
</dbReference>
<dbReference type="WBParaSite" id="TCONS_00007899.p1">
    <property type="protein sequence ID" value="TCONS_00007899.p1"/>
    <property type="gene ID" value="XLOC_005912"/>
</dbReference>
<feature type="binding site" evidence="8">
    <location>
        <position position="280"/>
    </location>
    <ligand>
        <name>Zn(2+)</name>
        <dbReference type="ChEBI" id="CHEBI:29105"/>
    </ligand>
</feature>
<accession>A0A913I3N9</accession>
<evidence type="ECO:0000256" key="6">
    <source>
        <dbReference type="ARBA" id="ARBA00048378"/>
    </source>
</evidence>
<sequence length="434" mass="48991">MNASDDVHLVDDPPVTLESQHIANPPTHDVEDEEDNEIPQIYADFITEVFENEDIEIEVETIGMLSYVKRFFQKTSINRFFENMSSKKGETSLPDLYDSFARSFEKSLPTESPPPQVKLSNFTLEGIAKYIKEENPKICFMVGAGISTSAGIPDFRTPGTGLYDNLGKYDLDDPQDIFDLQFFDEDPRPFYTLAKELFPTGVKPTTCHYFIKLVDEKGLLKRCFTQNIDSLERIANIPSQKVVFAHGNHITSTCRVCKKKYNYDWLQAHLADKNKLVPFCEEENCNGVVKPDIVFFGENLPTSFFLGAIHDIPACDLLIIMGTSLVVHPFASIVHEVRPEVPRLLINMAAVGKKRNPFAPSLMYGEPNNIRDVFWPGACDDGVMELARLLGWDEELKDLIHREHLKLENKAQYQKNLNTLDSGTGDSVAGPSTK</sequence>
<dbReference type="GO" id="GO:0046872">
    <property type="term" value="F:metal ion binding"/>
    <property type="evidence" value="ECO:0007669"/>
    <property type="project" value="UniProtKB-KW"/>
</dbReference>
<evidence type="ECO:0000313" key="11">
    <source>
        <dbReference type="WBParaSite" id="SSTP_0000934700.1"/>
    </source>
</evidence>
<evidence type="ECO:0000259" key="9">
    <source>
        <dbReference type="PROSITE" id="PS50305"/>
    </source>
</evidence>
<evidence type="ECO:0000256" key="2">
    <source>
        <dbReference type="ARBA" id="ARBA00022679"/>
    </source>
</evidence>
<comment type="catalytic activity">
    <reaction evidence="7">
        <text>N(6)-tetradecanoyl-L-lysyl-[protein] + NAD(+) + H2O = 2''-O-tetradecanoyl-ADP-D-ribose + nicotinamide + L-lysyl-[protein]</text>
        <dbReference type="Rhea" id="RHEA:70567"/>
        <dbReference type="Rhea" id="RHEA-COMP:9752"/>
        <dbReference type="Rhea" id="RHEA-COMP:15437"/>
        <dbReference type="ChEBI" id="CHEBI:15377"/>
        <dbReference type="ChEBI" id="CHEBI:17154"/>
        <dbReference type="ChEBI" id="CHEBI:29969"/>
        <dbReference type="ChEBI" id="CHEBI:57540"/>
        <dbReference type="ChEBI" id="CHEBI:141129"/>
        <dbReference type="ChEBI" id="CHEBI:189674"/>
    </reaction>
    <physiologicalReaction direction="left-to-right" evidence="7">
        <dbReference type="Rhea" id="RHEA:70568"/>
    </physiologicalReaction>
</comment>
<name>A0A913I3N9_STRER</name>
<feature type="binding site" evidence="8">
    <location>
        <position position="254"/>
    </location>
    <ligand>
        <name>Zn(2+)</name>
        <dbReference type="ChEBI" id="CHEBI:29105"/>
    </ligand>
</feature>
<comment type="cofactor">
    <cofactor evidence="1">
        <name>Zn(2+)</name>
        <dbReference type="ChEBI" id="CHEBI:29105"/>
    </cofactor>
</comment>
<dbReference type="GO" id="GO:0070403">
    <property type="term" value="F:NAD+ binding"/>
    <property type="evidence" value="ECO:0007669"/>
    <property type="project" value="InterPro"/>
</dbReference>
<dbReference type="InterPro" id="IPR003000">
    <property type="entry name" value="Sirtuin"/>
</dbReference>
<comment type="catalytic activity">
    <reaction evidence="6">
        <text>N(6)-hexadecanoyl-L-lysyl-[protein] + NAD(+) + H2O = 2''-O-hexadecanoyl-ADP-D-ribose + nicotinamide + L-lysyl-[protein]</text>
        <dbReference type="Rhea" id="RHEA:70563"/>
        <dbReference type="Rhea" id="RHEA-COMP:9752"/>
        <dbReference type="Rhea" id="RHEA-COMP:14175"/>
        <dbReference type="ChEBI" id="CHEBI:15377"/>
        <dbReference type="ChEBI" id="CHEBI:17154"/>
        <dbReference type="ChEBI" id="CHEBI:29969"/>
        <dbReference type="ChEBI" id="CHEBI:57540"/>
        <dbReference type="ChEBI" id="CHEBI:138936"/>
        <dbReference type="ChEBI" id="CHEBI:189673"/>
    </reaction>
    <physiologicalReaction direction="left-to-right" evidence="6">
        <dbReference type="Rhea" id="RHEA:70564"/>
    </physiologicalReaction>
</comment>
<keyword evidence="3 8" id="KW-0479">Metal-binding</keyword>
<feature type="active site" description="Proton acceptor" evidence="8">
    <location>
        <position position="246"/>
    </location>
</feature>
<dbReference type="Pfam" id="PF02146">
    <property type="entry name" value="SIR2"/>
    <property type="match status" value="1"/>
</dbReference>
<evidence type="ECO:0000256" key="5">
    <source>
        <dbReference type="ARBA" id="ARBA00023027"/>
    </source>
</evidence>
<evidence type="ECO:0000256" key="4">
    <source>
        <dbReference type="ARBA" id="ARBA00022833"/>
    </source>
</evidence>
<dbReference type="Gene3D" id="3.30.1600.10">
    <property type="entry name" value="SIR2/SIRT2 'Small Domain"/>
    <property type="match status" value="1"/>
</dbReference>
<feature type="domain" description="Deacetylase sirtuin-type" evidence="9">
    <location>
        <begin position="117"/>
        <end position="393"/>
    </location>
</feature>
<evidence type="ECO:0000313" key="10">
    <source>
        <dbReference type="Proteomes" id="UP000035681"/>
    </source>
</evidence>
<feature type="binding site" evidence="8">
    <location>
        <position position="257"/>
    </location>
    <ligand>
        <name>Zn(2+)</name>
        <dbReference type="ChEBI" id="CHEBI:29105"/>
    </ligand>
</feature>
<keyword evidence="4 8" id="KW-0862">Zinc</keyword>
<dbReference type="SUPFAM" id="SSF52467">
    <property type="entry name" value="DHS-like NAD/FAD-binding domain"/>
    <property type="match status" value="1"/>
</dbReference>
<dbReference type="Gene3D" id="3.40.50.1220">
    <property type="entry name" value="TPP-binding domain"/>
    <property type="match status" value="1"/>
</dbReference>
<protein>
    <submittedName>
        <fullName evidence="11 12">NAD-dependent protein deacetylase</fullName>
    </submittedName>
</protein>
<dbReference type="PANTHER" id="PTHR11085:SF6">
    <property type="entry name" value="NAD-DEPENDENT PROTEIN DEACETYLASE SIRTUIN-2"/>
    <property type="match status" value="1"/>
</dbReference>
<dbReference type="GO" id="GO:0005634">
    <property type="term" value="C:nucleus"/>
    <property type="evidence" value="ECO:0007669"/>
    <property type="project" value="TreeGrafter"/>
</dbReference>
<evidence type="ECO:0000256" key="3">
    <source>
        <dbReference type="ARBA" id="ARBA00022723"/>
    </source>
</evidence>
<evidence type="ECO:0000256" key="8">
    <source>
        <dbReference type="PROSITE-ProRule" id="PRU00236"/>
    </source>
</evidence>
<organism evidence="11">
    <name type="scientific">Strongyloides stercoralis</name>
    <name type="common">Threadworm</name>
    <dbReference type="NCBI Taxonomy" id="6248"/>
    <lineage>
        <taxon>Eukaryota</taxon>
        <taxon>Metazoa</taxon>
        <taxon>Ecdysozoa</taxon>
        <taxon>Nematoda</taxon>
        <taxon>Chromadorea</taxon>
        <taxon>Rhabditida</taxon>
        <taxon>Tylenchina</taxon>
        <taxon>Panagrolaimomorpha</taxon>
        <taxon>Strongyloidoidea</taxon>
        <taxon>Strongyloididae</taxon>
        <taxon>Strongyloides</taxon>
    </lineage>
</organism>
<keyword evidence="2" id="KW-0808">Transferase</keyword>
<evidence type="ECO:0000313" key="12">
    <source>
        <dbReference type="WBParaSite" id="TCONS_00007899.p1"/>
    </source>
</evidence>
<keyword evidence="5" id="KW-0520">NAD</keyword>
<dbReference type="PROSITE" id="PS50305">
    <property type="entry name" value="SIRTUIN"/>
    <property type="match status" value="1"/>
</dbReference>
<evidence type="ECO:0000256" key="1">
    <source>
        <dbReference type="ARBA" id="ARBA00001947"/>
    </source>
</evidence>
<dbReference type="InterPro" id="IPR050134">
    <property type="entry name" value="NAD-dep_sirtuin_deacylases"/>
</dbReference>
<dbReference type="InterPro" id="IPR026590">
    <property type="entry name" value="Ssirtuin_cat_dom"/>
</dbReference>
<feature type="binding site" evidence="8">
    <location>
        <position position="285"/>
    </location>
    <ligand>
        <name>Zn(2+)</name>
        <dbReference type="ChEBI" id="CHEBI:29105"/>
    </ligand>
</feature>
<evidence type="ECO:0000256" key="7">
    <source>
        <dbReference type="ARBA" id="ARBA00048905"/>
    </source>
</evidence>
<dbReference type="AlphaFoldDB" id="A0A913I3N9"/>